<accession>G7YB17</accession>
<dbReference type="InterPro" id="IPR005312">
    <property type="entry name" value="DUF1759"/>
</dbReference>
<evidence type="ECO:0000313" key="1">
    <source>
        <dbReference type="EMBL" id="GAA50151.1"/>
    </source>
</evidence>
<name>G7YB17_CLOSI</name>
<dbReference type="AlphaFoldDB" id="G7YB17"/>
<reference key="2">
    <citation type="submission" date="2011-10" db="EMBL/GenBank/DDBJ databases">
        <title>The genome and transcriptome sequence of Clonorchis sinensis provide insights into the carcinogenic liver fluke.</title>
        <authorList>
            <person name="Wang X."/>
            <person name="Huang Y."/>
            <person name="Chen W."/>
            <person name="Liu H."/>
            <person name="Guo L."/>
            <person name="Chen Y."/>
            <person name="Luo F."/>
            <person name="Zhou W."/>
            <person name="Sun J."/>
            <person name="Mao Q."/>
            <person name="Liang P."/>
            <person name="Zhou C."/>
            <person name="Tian Y."/>
            <person name="Men J."/>
            <person name="Lv X."/>
            <person name="Huang L."/>
            <person name="Zhou J."/>
            <person name="Hu Y."/>
            <person name="Li R."/>
            <person name="Zhang F."/>
            <person name="Lei H."/>
            <person name="Li X."/>
            <person name="Hu X."/>
            <person name="Liang C."/>
            <person name="Xu J."/>
            <person name="Wu Z."/>
            <person name="Yu X."/>
        </authorList>
    </citation>
    <scope>NUCLEOTIDE SEQUENCE</scope>
    <source>
        <strain>Henan</strain>
    </source>
</reference>
<keyword evidence="1" id="KW-0413">Isomerase</keyword>
<organism evidence="1 2">
    <name type="scientific">Clonorchis sinensis</name>
    <name type="common">Chinese liver fluke</name>
    <dbReference type="NCBI Taxonomy" id="79923"/>
    <lineage>
        <taxon>Eukaryota</taxon>
        <taxon>Metazoa</taxon>
        <taxon>Spiralia</taxon>
        <taxon>Lophotrochozoa</taxon>
        <taxon>Platyhelminthes</taxon>
        <taxon>Trematoda</taxon>
        <taxon>Digenea</taxon>
        <taxon>Opisthorchiida</taxon>
        <taxon>Opisthorchiata</taxon>
        <taxon>Opisthorchiidae</taxon>
        <taxon>Clonorchis</taxon>
    </lineage>
</organism>
<gene>
    <name evidence="1" type="ORF">CLF_104128</name>
</gene>
<protein>
    <submittedName>
        <fullName evidence="1">Protein disulfide-isomerase</fullName>
    </submittedName>
</protein>
<dbReference type="GO" id="GO:0016853">
    <property type="term" value="F:isomerase activity"/>
    <property type="evidence" value="ECO:0007669"/>
    <property type="project" value="UniProtKB-KW"/>
</dbReference>
<evidence type="ECO:0000313" key="2">
    <source>
        <dbReference type="Proteomes" id="UP000008909"/>
    </source>
</evidence>
<sequence length="238" mass="26637">MEKLDELARSMNSGVLEAYPCPASNKKCDAVKRYVNSTPDPKELPIPVEQDTIINPPNIHLCNANARQDDRLLETARLVQTCMGLPARQLPKFDGNPADYHSFMRSFMSTVVRRTRDPADRFSYLVHHCEGEAAQAIRRCGVLEPEEGYAEALRILERRFGDPHIIATTSIEELTEGPTLKADNHKALISLAANMMICSATLKQLQYPNDLTSCRTIGGIVARLPSNMQNEWFNLAAR</sequence>
<reference evidence="1" key="1">
    <citation type="journal article" date="2011" name="Genome Biol.">
        <title>The draft genome of the carcinogenic human liver fluke Clonorchis sinensis.</title>
        <authorList>
            <person name="Wang X."/>
            <person name="Chen W."/>
            <person name="Huang Y."/>
            <person name="Sun J."/>
            <person name="Men J."/>
            <person name="Liu H."/>
            <person name="Luo F."/>
            <person name="Guo L."/>
            <person name="Lv X."/>
            <person name="Deng C."/>
            <person name="Zhou C."/>
            <person name="Fan Y."/>
            <person name="Li X."/>
            <person name="Huang L."/>
            <person name="Hu Y."/>
            <person name="Liang C."/>
            <person name="Hu X."/>
            <person name="Xu J."/>
            <person name="Yu X."/>
        </authorList>
    </citation>
    <scope>NUCLEOTIDE SEQUENCE [LARGE SCALE GENOMIC DNA]</scope>
    <source>
        <strain evidence="1">Henan</strain>
    </source>
</reference>
<proteinExistence type="predicted"/>
<dbReference type="EMBL" id="DF143017">
    <property type="protein sequence ID" value="GAA50151.1"/>
    <property type="molecule type" value="Genomic_DNA"/>
</dbReference>
<dbReference type="Proteomes" id="UP000008909">
    <property type="component" value="Unassembled WGS sequence"/>
</dbReference>
<keyword evidence="2" id="KW-1185">Reference proteome</keyword>
<dbReference type="Pfam" id="PF03564">
    <property type="entry name" value="DUF1759"/>
    <property type="match status" value="1"/>
</dbReference>
<dbReference type="PANTHER" id="PTHR47331">
    <property type="entry name" value="PHD-TYPE DOMAIN-CONTAINING PROTEIN"/>
    <property type="match status" value="1"/>
</dbReference>